<proteinExistence type="predicted"/>
<dbReference type="STRING" id="6412.T1G0B4"/>
<reference evidence="4" key="1">
    <citation type="submission" date="2012-12" db="EMBL/GenBank/DDBJ databases">
        <authorList>
            <person name="Hellsten U."/>
            <person name="Grimwood J."/>
            <person name="Chapman J.A."/>
            <person name="Shapiro H."/>
            <person name="Aerts A."/>
            <person name="Otillar R.P."/>
            <person name="Terry A.Y."/>
            <person name="Boore J.L."/>
            <person name="Simakov O."/>
            <person name="Marletaz F."/>
            <person name="Cho S.-J."/>
            <person name="Edsinger-Gonzales E."/>
            <person name="Havlak P."/>
            <person name="Kuo D.-H."/>
            <person name="Larsson T."/>
            <person name="Lv J."/>
            <person name="Arendt D."/>
            <person name="Savage R."/>
            <person name="Osoegawa K."/>
            <person name="de Jong P."/>
            <person name="Lindberg D.R."/>
            <person name="Seaver E.C."/>
            <person name="Weisblat D.A."/>
            <person name="Putnam N.H."/>
            <person name="Grigoriev I.V."/>
            <person name="Rokhsar D.S."/>
        </authorList>
    </citation>
    <scope>NUCLEOTIDE SEQUENCE</scope>
</reference>
<evidence type="ECO:0000313" key="3">
    <source>
        <dbReference type="EnsemblMetazoa" id="HelroP70735"/>
    </source>
</evidence>
<dbReference type="KEGG" id="hro:HELRODRAFT_70735"/>
<dbReference type="RefSeq" id="XP_009031161.1">
    <property type="nucleotide sequence ID" value="XM_009032913.1"/>
</dbReference>
<dbReference type="SUPFAM" id="SSF52799">
    <property type="entry name" value="(Phosphotyrosine protein) phosphatases II"/>
    <property type="match status" value="1"/>
</dbReference>
<dbReference type="GeneID" id="20214512"/>
<organism evidence="3 4">
    <name type="scientific">Helobdella robusta</name>
    <name type="common">Californian leech</name>
    <dbReference type="NCBI Taxonomy" id="6412"/>
    <lineage>
        <taxon>Eukaryota</taxon>
        <taxon>Metazoa</taxon>
        <taxon>Spiralia</taxon>
        <taxon>Lophotrochozoa</taxon>
        <taxon>Annelida</taxon>
        <taxon>Clitellata</taxon>
        <taxon>Hirudinea</taxon>
        <taxon>Rhynchobdellida</taxon>
        <taxon>Glossiphoniidae</taxon>
        <taxon>Helobdella</taxon>
    </lineage>
</organism>
<dbReference type="InterPro" id="IPR050348">
    <property type="entry name" value="Protein-Tyr_Phosphatase"/>
</dbReference>
<dbReference type="AlphaFoldDB" id="T1G0B4"/>
<reference evidence="2 4" key="2">
    <citation type="journal article" date="2013" name="Nature">
        <title>Insights into bilaterian evolution from three spiralian genomes.</title>
        <authorList>
            <person name="Simakov O."/>
            <person name="Marletaz F."/>
            <person name="Cho S.J."/>
            <person name="Edsinger-Gonzales E."/>
            <person name="Havlak P."/>
            <person name="Hellsten U."/>
            <person name="Kuo D.H."/>
            <person name="Larsson T."/>
            <person name="Lv J."/>
            <person name="Arendt D."/>
            <person name="Savage R."/>
            <person name="Osoegawa K."/>
            <person name="de Jong P."/>
            <person name="Grimwood J."/>
            <person name="Chapman J.A."/>
            <person name="Shapiro H."/>
            <person name="Aerts A."/>
            <person name="Otillar R.P."/>
            <person name="Terry A.Y."/>
            <person name="Boore J.L."/>
            <person name="Grigoriev I.V."/>
            <person name="Lindberg D.R."/>
            <person name="Seaver E.C."/>
            <person name="Weisblat D.A."/>
            <person name="Putnam N.H."/>
            <person name="Rokhsar D.S."/>
        </authorList>
    </citation>
    <scope>NUCLEOTIDE SEQUENCE</scope>
</reference>
<dbReference type="PANTHER" id="PTHR19134:SF449">
    <property type="entry name" value="TYROSINE-PROTEIN PHOSPHATASE 1"/>
    <property type="match status" value="1"/>
</dbReference>
<dbReference type="Pfam" id="PF00102">
    <property type="entry name" value="Y_phosphatase"/>
    <property type="match status" value="1"/>
</dbReference>
<feature type="domain" description="Tyrosine-protein phosphatase" evidence="1">
    <location>
        <begin position="1"/>
        <end position="53"/>
    </location>
</feature>
<evidence type="ECO:0000313" key="2">
    <source>
        <dbReference type="EMBL" id="ESN90727.1"/>
    </source>
</evidence>
<dbReference type="OrthoDB" id="5849916at2759"/>
<sequence length="70" mass="7961">SDYGGGDMRKAYIATQGCLRNTIGDFWRMVWCHNCMIVVLMTKLSEKTKSGVCSVNYLSTNQLRDHQLTN</sequence>
<protein>
    <recommendedName>
        <fullName evidence="1">Tyrosine-protein phosphatase domain-containing protein</fullName>
    </recommendedName>
</protein>
<dbReference type="InterPro" id="IPR000242">
    <property type="entry name" value="PTP_cat"/>
</dbReference>
<evidence type="ECO:0000259" key="1">
    <source>
        <dbReference type="PROSITE" id="PS50055"/>
    </source>
</evidence>
<dbReference type="HOGENOM" id="CLU_2765103_0_0_1"/>
<dbReference type="InterPro" id="IPR029021">
    <property type="entry name" value="Prot-tyrosine_phosphatase-like"/>
</dbReference>
<reference evidence="3" key="3">
    <citation type="submission" date="2015-06" db="UniProtKB">
        <authorList>
            <consortium name="EnsemblMetazoa"/>
        </authorList>
    </citation>
    <scope>IDENTIFICATION</scope>
</reference>
<accession>T1G0B4</accession>
<dbReference type="EnsemblMetazoa" id="HelroT70735">
    <property type="protein sequence ID" value="HelroP70735"/>
    <property type="gene ID" value="HelroG70735"/>
</dbReference>
<dbReference type="InParanoid" id="T1G0B4"/>
<dbReference type="PROSITE" id="PS50055">
    <property type="entry name" value="TYR_PHOSPHATASE_PTP"/>
    <property type="match status" value="1"/>
</dbReference>
<dbReference type="Proteomes" id="UP000015101">
    <property type="component" value="Unassembled WGS sequence"/>
</dbReference>
<gene>
    <name evidence="3" type="primary">20214512</name>
    <name evidence="2" type="ORF">HELRODRAFT_70735</name>
</gene>
<dbReference type="PANTHER" id="PTHR19134">
    <property type="entry name" value="RECEPTOR-TYPE TYROSINE-PROTEIN PHOSPHATASE"/>
    <property type="match status" value="1"/>
</dbReference>
<dbReference type="CTD" id="20214512"/>
<evidence type="ECO:0000313" key="4">
    <source>
        <dbReference type="Proteomes" id="UP000015101"/>
    </source>
</evidence>
<dbReference type="EMBL" id="KB097753">
    <property type="protein sequence ID" value="ESN90727.1"/>
    <property type="molecule type" value="Genomic_DNA"/>
</dbReference>
<dbReference type="GO" id="GO:0004725">
    <property type="term" value="F:protein tyrosine phosphatase activity"/>
    <property type="evidence" value="ECO:0007669"/>
    <property type="project" value="InterPro"/>
</dbReference>
<dbReference type="EMBL" id="AMQM01002372">
    <property type="status" value="NOT_ANNOTATED_CDS"/>
    <property type="molecule type" value="Genomic_DNA"/>
</dbReference>
<dbReference type="Gene3D" id="3.90.190.10">
    <property type="entry name" value="Protein tyrosine phosphatase superfamily"/>
    <property type="match status" value="1"/>
</dbReference>
<keyword evidence="4" id="KW-1185">Reference proteome</keyword>
<name>T1G0B4_HELRO</name>